<evidence type="ECO:0000313" key="4">
    <source>
        <dbReference type="Proteomes" id="UP001178507"/>
    </source>
</evidence>
<proteinExistence type="predicted"/>
<evidence type="ECO:0000256" key="2">
    <source>
        <dbReference type="SAM" id="Phobius"/>
    </source>
</evidence>
<feature type="transmembrane region" description="Helical" evidence="2">
    <location>
        <begin position="271"/>
        <end position="291"/>
    </location>
</feature>
<evidence type="ECO:0000313" key="3">
    <source>
        <dbReference type="EMBL" id="CAJ1396206.1"/>
    </source>
</evidence>
<keyword evidence="2" id="KW-1133">Transmembrane helix</keyword>
<dbReference type="Proteomes" id="UP001178507">
    <property type="component" value="Unassembled WGS sequence"/>
</dbReference>
<keyword evidence="4" id="KW-1185">Reference proteome</keyword>
<reference evidence="3" key="1">
    <citation type="submission" date="2023-08" db="EMBL/GenBank/DDBJ databases">
        <authorList>
            <person name="Chen Y."/>
            <person name="Shah S."/>
            <person name="Dougan E. K."/>
            <person name="Thang M."/>
            <person name="Chan C."/>
        </authorList>
    </citation>
    <scope>NUCLEOTIDE SEQUENCE</scope>
</reference>
<organism evidence="3 4">
    <name type="scientific">Effrenium voratum</name>
    <dbReference type="NCBI Taxonomy" id="2562239"/>
    <lineage>
        <taxon>Eukaryota</taxon>
        <taxon>Sar</taxon>
        <taxon>Alveolata</taxon>
        <taxon>Dinophyceae</taxon>
        <taxon>Suessiales</taxon>
        <taxon>Symbiodiniaceae</taxon>
        <taxon>Effrenium</taxon>
    </lineage>
</organism>
<feature type="transmembrane region" description="Helical" evidence="2">
    <location>
        <begin position="122"/>
        <end position="141"/>
    </location>
</feature>
<sequence>PTEHKTFWMIMTQCARNAGFLLGPGIFALISLAVKQGQDVAPACLLAWMYWGNICLTLLQLLFASLVLPTILAPATDSAASSSPSSASASSGGLEVSVAELKPAQRQRVVWNMIWYAFERPFSIAGIEVATIMLLEVSFGWPNELCGFAFTVVSGASLIFSALSSVLLSWGALSESKVFFAANIIGVVGVFMLFDFGVLGASSLLIADGLVYGCASVANGIAEGWASSAAMPGTDFSNENYRLRNLIAVNSARFISPIVTRAILDFGGRNFYAAVQLIVVCIGANTVYRTVKLVWDFKREAKEDPKPSDWLVHQLKDSLPSERKGSEDAPETSKEWK</sequence>
<evidence type="ECO:0000256" key="1">
    <source>
        <dbReference type="SAM" id="MobiDB-lite"/>
    </source>
</evidence>
<keyword evidence="2" id="KW-0812">Transmembrane</keyword>
<feature type="transmembrane region" description="Helical" evidence="2">
    <location>
        <begin position="180"/>
        <end position="207"/>
    </location>
</feature>
<feature type="non-terminal residue" evidence="3">
    <location>
        <position position="337"/>
    </location>
</feature>
<dbReference type="AlphaFoldDB" id="A0AA36IZ03"/>
<feature type="transmembrane region" description="Helical" evidence="2">
    <location>
        <begin position="147"/>
        <end position="168"/>
    </location>
</feature>
<name>A0AA36IZ03_9DINO</name>
<dbReference type="SUPFAM" id="SSF103473">
    <property type="entry name" value="MFS general substrate transporter"/>
    <property type="match status" value="1"/>
</dbReference>
<keyword evidence="2" id="KW-0472">Membrane</keyword>
<gene>
    <name evidence="3" type="ORF">EVOR1521_LOCUS20477</name>
</gene>
<feature type="region of interest" description="Disordered" evidence="1">
    <location>
        <begin position="316"/>
        <end position="337"/>
    </location>
</feature>
<accession>A0AA36IZ03</accession>
<dbReference type="EMBL" id="CAUJNA010003221">
    <property type="protein sequence ID" value="CAJ1396206.1"/>
    <property type="molecule type" value="Genomic_DNA"/>
</dbReference>
<feature type="transmembrane region" description="Helical" evidence="2">
    <location>
        <begin position="49"/>
        <end position="73"/>
    </location>
</feature>
<dbReference type="InterPro" id="IPR036259">
    <property type="entry name" value="MFS_trans_sf"/>
</dbReference>
<comment type="caution">
    <text evidence="3">The sequence shown here is derived from an EMBL/GenBank/DDBJ whole genome shotgun (WGS) entry which is preliminary data.</text>
</comment>
<protein>
    <submittedName>
        <fullName evidence="3">Uncharacterized protein</fullName>
    </submittedName>
</protein>